<keyword evidence="7 8" id="KW-0472">Membrane</keyword>
<dbReference type="PANTHER" id="PTHR30269">
    <property type="entry name" value="TRANSMEMBRANE PROTEIN YFCA"/>
    <property type="match status" value="1"/>
</dbReference>
<evidence type="ECO:0000256" key="8">
    <source>
        <dbReference type="RuleBase" id="RU363041"/>
    </source>
</evidence>
<dbReference type="PANTHER" id="PTHR30269:SF0">
    <property type="entry name" value="MEMBRANE TRANSPORTER PROTEIN YFCA-RELATED"/>
    <property type="match status" value="1"/>
</dbReference>
<reference evidence="9 10" key="1">
    <citation type="submission" date="2020-08" db="EMBL/GenBank/DDBJ databases">
        <title>Sequencing the genomes of 1000 actinobacteria strains.</title>
        <authorList>
            <person name="Klenk H.-P."/>
        </authorList>
    </citation>
    <scope>NUCLEOTIDE SEQUENCE [LARGE SCALE GENOMIC DNA]</scope>
    <source>
        <strain evidence="9 10">DSM 45258</strain>
    </source>
</reference>
<feature type="transmembrane region" description="Helical" evidence="8">
    <location>
        <begin position="28"/>
        <end position="51"/>
    </location>
</feature>
<gene>
    <name evidence="9" type="ORF">FHU29_001581</name>
</gene>
<evidence type="ECO:0000256" key="4">
    <source>
        <dbReference type="ARBA" id="ARBA00022475"/>
    </source>
</evidence>
<dbReference type="EMBL" id="JACHWS010000001">
    <property type="protein sequence ID" value="MBB3037147.1"/>
    <property type="molecule type" value="Genomic_DNA"/>
</dbReference>
<evidence type="ECO:0000256" key="3">
    <source>
        <dbReference type="ARBA" id="ARBA00022448"/>
    </source>
</evidence>
<keyword evidence="4 8" id="KW-1003">Cell membrane</keyword>
<organism evidence="9 10">
    <name type="scientific">Hoyosella altamirensis</name>
    <dbReference type="NCBI Taxonomy" id="616997"/>
    <lineage>
        <taxon>Bacteria</taxon>
        <taxon>Bacillati</taxon>
        <taxon>Actinomycetota</taxon>
        <taxon>Actinomycetes</taxon>
        <taxon>Mycobacteriales</taxon>
        <taxon>Hoyosellaceae</taxon>
        <taxon>Hoyosella</taxon>
    </lineage>
</organism>
<evidence type="ECO:0000256" key="7">
    <source>
        <dbReference type="ARBA" id="ARBA00023136"/>
    </source>
</evidence>
<keyword evidence="3" id="KW-0813">Transport</keyword>
<dbReference type="OrthoDB" id="554695at2"/>
<feature type="transmembrane region" description="Helical" evidence="8">
    <location>
        <begin position="189"/>
        <end position="210"/>
    </location>
</feature>
<evidence type="ECO:0000256" key="2">
    <source>
        <dbReference type="ARBA" id="ARBA00009142"/>
    </source>
</evidence>
<feature type="transmembrane region" description="Helical" evidence="8">
    <location>
        <begin position="72"/>
        <end position="92"/>
    </location>
</feature>
<dbReference type="AlphaFoldDB" id="A0A839RL93"/>
<evidence type="ECO:0000313" key="9">
    <source>
        <dbReference type="EMBL" id="MBB3037147.1"/>
    </source>
</evidence>
<keyword evidence="6 8" id="KW-1133">Transmembrane helix</keyword>
<comment type="caution">
    <text evidence="9">The sequence shown here is derived from an EMBL/GenBank/DDBJ whole genome shotgun (WGS) entry which is preliminary data.</text>
</comment>
<dbReference type="GO" id="GO:0005886">
    <property type="term" value="C:plasma membrane"/>
    <property type="evidence" value="ECO:0007669"/>
    <property type="project" value="UniProtKB-SubCell"/>
</dbReference>
<accession>A0A839RL93</accession>
<proteinExistence type="inferred from homology"/>
<dbReference type="InterPro" id="IPR052017">
    <property type="entry name" value="TSUP"/>
</dbReference>
<name>A0A839RL93_9ACTN</name>
<sequence length="254" mass="25978">MEMVPLLFVAAAAGWVDAVVGGGGLLLLPALLLVFPGAAPATALGTNKLAAVSGTAFAGWTYFRRVPVNANLLLPIFLLAFAFAALGAYVASSLPAEVFKPIILLLLVTVGVFVAVRPRFGAAPDAPATPTRQKALIAVVLCGVVIGFYDGILGPGTGTFLIIALTMFLSQGFLQSAAMAKVINTGTNLGALTVFAAQGHVMWLVGLGLAAANIIGARTGAHMAINRGSGFIRIVLLAVVIAMVVRLTFDLVAP</sequence>
<keyword evidence="10" id="KW-1185">Reference proteome</keyword>
<keyword evidence="5 8" id="KW-0812">Transmembrane</keyword>
<comment type="similarity">
    <text evidence="2 8">Belongs to the 4-toluene sulfonate uptake permease (TSUP) (TC 2.A.102) family.</text>
</comment>
<feature type="transmembrane region" description="Helical" evidence="8">
    <location>
        <begin position="136"/>
        <end position="169"/>
    </location>
</feature>
<comment type="subcellular location">
    <subcellularLocation>
        <location evidence="1 8">Cell membrane</location>
        <topology evidence="1 8">Multi-pass membrane protein</topology>
    </subcellularLocation>
</comment>
<evidence type="ECO:0000256" key="6">
    <source>
        <dbReference type="ARBA" id="ARBA00022989"/>
    </source>
</evidence>
<feature type="transmembrane region" description="Helical" evidence="8">
    <location>
        <begin position="98"/>
        <end position="116"/>
    </location>
</feature>
<dbReference type="RefSeq" id="WP_064438992.1">
    <property type="nucleotide sequence ID" value="NZ_BDDI01000002.1"/>
</dbReference>
<dbReference type="InterPro" id="IPR002781">
    <property type="entry name" value="TM_pro_TauE-like"/>
</dbReference>
<dbReference type="Proteomes" id="UP000567922">
    <property type="component" value="Unassembled WGS sequence"/>
</dbReference>
<protein>
    <recommendedName>
        <fullName evidence="8">Probable membrane transporter protein</fullName>
    </recommendedName>
</protein>
<feature type="transmembrane region" description="Helical" evidence="8">
    <location>
        <begin position="231"/>
        <end position="249"/>
    </location>
</feature>
<dbReference type="Pfam" id="PF01925">
    <property type="entry name" value="TauE"/>
    <property type="match status" value="1"/>
</dbReference>
<evidence type="ECO:0000313" key="10">
    <source>
        <dbReference type="Proteomes" id="UP000567922"/>
    </source>
</evidence>
<evidence type="ECO:0000256" key="5">
    <source>
        <dbReference type="ARBA" id="ARBA00022692"/>
    </source>
</evidence>
<evidence type="ECO:0000256" key="1">
    <source>
        <dbReference type="ARBA" id="ARBA00004651"/>
    </source>
</evidence>